<proteinExistence type="predicted"/>
<feature type="compositionally biased region" description="Basic residues" evidence="1">
    <location>
        <begin position="174"/>
        <end position="186"/>
    </location>
</feature>
<dbReference type="Proteomes" id="UP000622245">
    <property type="component" value="Unassembled WGS sequence"/>
</dbReference>
<keyword evidence="4" id="KW-1185">Reference proteome</keyword>
<feature type="compositionally biased region" description="Basic residues" evidence="1">
    <location>
        <begin position="301"/>
        <end position="321"/>
    </location>
</feature>
<feature type="compositionally biased region" description="Low complexity" evidence="1">
    <location>
        <begin position="83"/>
        <end position="96"/>
    </location>
</feature>
<feature type="region of interest" description="Disordered" evidence="1">
    <location>
        <begin position="1"/>
        <end position="357"/>
    </location>
</feature>
<dbReference type="EMBL" id="JAEVHL010000145">
    <property type="protein sequence ID" value="MBM0278109.1"/>
    <property type="molecule type" value="Genomic_DNA"/>
</dbReference>
<feature type="compositionally biased region" description="Low complexity" evidence="1">
    <location>
        <begin position="575"/>
        <end position="584"/>
    </location>
</feature>
<feature type="compositionally biased region" description="Basic residues" evidence="1">
    <location>
        <begin position="152"/>
        <end position="165"/>
    </location>
</feature>
<feature type="compositionally biased region" description="Low complexity" evidence="1">
    <location>
        <begin position="378"/>
        <end position="387"/>
    </location>
</feature>
<feature type="compositionally biased region" description="Basic residues" evidence="1">
    <location>
        <begin position="65"/>
        <end position="75"/>
    </location>
</feature>
<evidence type="ECO:0000256" key="1">
    <source>
        <dbReference type="SAM" id="MobiDB-lite"/>
    </source>
</evidence>
<reference evidence="3 4" key="1">
    <citation type="submission" date="2021-01" db="EMBL/GenBank/DDBJ databases">
        <title>Draft genome sequence of Micromonospora sp. strain STR1s_6.</title>
        <authorList>
            <person name="Karlyshev A."/>
            <person name="Jawad R."/>
        </authorList>
    </citation>
    <scope>NUCLEOTIDE SEQUENCE [LARGE SCALE GENOMIC DNA]</scope>
    <source>
        <strain evidence="3 4">STR1S-6</strain>
    </source>
</reference>
<feature type="domain" description="Lantibiotic dehydratase N-terminal" evidence="2">
    <location>
        <begin position="400"/>
        <end position="557"/>
    </location>
</feature>
<feature type="region of interest" description="Disordered" evidence="1">
    <location>
        <begin position="557"/>
        <end position="584"/>
    </location>
</feature>
<name>A0ABS1YL10_9ACTN</name>
<organism evidence="3 4">
    <name type="scientific">Micromonospora tarensis</name>
    <dbReference type="NCBI Taxonomy" id="2806100"/>
    <lineage>
        <taxon>Bacteria</taxon>
        <taxon>Bacillati</taxon>
        <taxon>Actinomycetota</taxon>
        <taxon>Actinomycetes</taxon>
        <taxon>Micromonosporales</taxon>
        <taxon>Micromonosporaceae</taxon>
        <taxon>Micromonospora</taxon>
    </lineage>
</organism>
<feature type="compositionally biased region" description="Basic residues" evidence="1">
    <location>
        <begin position="37"/>
        <end position="52"/>
    </location>
</feature>
<dbReference type="InterPro" id="IPR006827">
    <property type="entry name" value="Lant_deHydtase_N"/>
</dbReference>
<feature type="compositionally biased region" description="Low complexity" evidence="1">
    <location>
        <begin position="191"/>
        <end position="203"/>
    </location>
</feature>
<evidence type="ECO:0000313" key="4">
    <source>
        <dbReference type="Proteomes" id="UP000622245"/>
    </source>
</evidence>
<gene>
    <name evidence="3" type="ORF">JM949_23540</name>
</gene>
<feature type="region of interest" description="Disordered" evidence="1">
    <location>
        <begin position="370"/>
        <end position="389"/>
    </location>
</feature>
<sequence>MAHRPRPAALPAPPPDQLGGRRGRHHPGVDPRVAVRAPHRSGAARHPGRPRRWPGTPDGRPGHRAEHRRAARRRDRPVPAPPAAGRSAGGAEPATGHPRRRPGRGLPGRAAPDRQGLVRPARRAGGQGQPVGHRLPDAGRAGPPPSAERDPRRTRRRPRRPRPTRHPGPAHPALRGRHPAHRHPGHRRPDPVAAGDPARPAGARPDHAGVRHQPAPPAGHQGLLPGPLRRRRPLRRPAHLRPRVPPGLLRALQRPDDAPPPVRRGQPLRPAGELVPAGRDHRARRRPPGGGPADERGVRQAARRRRGAGARRLVHGRRRRPGAADARHARPAVLLPAARRPGRPAPGGGQPGLLRDDTALLPLRAPLRRAGPRRCAARRTAAAPAARRGARRLKGGYDATNLNLHPAVTPYELVCPGEISHRPAAEQIGMDDLSVEHDPVGDRLLLRSRRLDAEVIPVYLGFLLPMALPEVQQVLLTFAYLGMAQPDLWAGTTVPLPGRGIAGYPRIVHGDLVLQRRMWKLHPDHLPTRTPEQSDAGWFLSWQRWRRDNGLPRRVFATPEAAGSSRRARTPAPSPRAARTTSRSTWTSTATSRCNCSTRRCVAPAVDSCSPRCCRAGTSSWCTAPPARTSPS</sequence>
<accession>A0ABS1YL10</accession>
<feature type="compositionally biased region" description="Basic residues" evidence="1">
    <location>
        <begin position="228"/>
        <end position="242"/>
    </location>
</feature>
<comment type="caution">
    <text evidence="3">The sequence shown here is derived from an EMBL/GenBank/DDBJ whole genome shotgun (WGS) entry which is preliminary data.</text>
</comment>
<evidence type="ECO:0000259" key="2">
    <source>
        <dbReference type="Pfam" id="PF04738"/>
    </source>
</evidence>
<evidence type="ECO:0000313" key="3">
    <source>
        <dbReference type="EMBL" id="MBM0278109.1"/>
    </source>
</evidence>
<dbReference type="Pfam" id="PF04738">
    <property type="entry name" value="Lant_dehydr_N"/>
    <property type="match status" value="1"/>
</dbReference>
<protein>
    <submittedName>
        <fullName evidence="3">Lantibiotic dehydratase</fullName>
    </submittedName>
</protein>